<feature type="non-terminal residue" evidence="1">
    <location>
        <position position="1"/>
    </location>
</feature>
<sequence>NMRMYYAMPSFNSSPTNYPLILFPCNKFRGETLTAKKQLPRTQHGIDMIRHFLVTNDPK</sequence>
<proteinExistence type="predicted"/>
<dbReference type="AlphaFoldDB" id="A0A9N9IQQ0"/>
<reference evidence="1" key="1">
    <citation type="submission" date="2021-06" db="EMBL/GenBank/DDBJ databases">
        <authorList>
            <person name="Kallberg Y."/>
            <person name="Tangrot J."/>
            <person name="Rosling A."/>
        </authorList>
    </citation>
    <scope>NUCLEOTIDE SEQUENCE</scope>
    <source>
        <strain evidence="1">CL551</strain>
    </source>
</reference>
<gene>
    <name evidence="1" type="ORF">AMORRO_LOCUS14915</name>
</gene>
<organism evidence="1 2">
    <name type="scientific">Acaulospora morrowiae</name>
    <dbReference type="NCBI Taxonomy" id="94023"/>
    <lineage>
        <taxon>Eukaryota</taxon>
        <taxon>Fungi</taxon>
        <taxon>Fungi incertae sedis</taxon>
        <taxon>Mucoromycota</taxon>
        <taxon>Glomeromycotina</taxon>
        <taxon>Glomeromycetes</taxon>
        <taxon>Diversisporales</taxon>
        <taxon>Acaulosporaceae</taxon>
        <taxon>Acaulospora</taxon>
    </lineage>
</organism>
<dbReference type="Proteomes" id="UP000789342">
    <property type="component" value="Unassembled WGS sequence"/>
</dbReference>
<name>A0A9N9IQQ0_9GLOM</name>
<accession>A0A9N9IQQ0</accession>
<evidence type="ECO:0000313" key="1">
    <source>
        <dbReference type="EMBL" id="CAG8744036.1"/>
    </source>
</evidence>
<protein>
    <submittedName>
        <fullName evidence="1">15180_t:CDS:1</fullName>
    </submittedName>
</protein>
<dbReference type="EMBL" id="CAJVPV010032014">
    <property type="protein sequence ID" value="CAG8744036.1"/>
    <property type="molecule type" value="Genomic_DNA"/>
</dbReference>
<evidence type="ECO:0000313" key="2">
    <source>
        <dbReference type="Proteomes" id="UP000789342"/>
    </source>
</evidence>
<feature type="non-terminal residue" evidence="1">
    <location>
        <position position="59"/>
    </location>
</feature>
<keyword evidence="2" id="KW-1185">Reference proteome</keyword>
<comment type="caution">
    <text evidence="1">The sequence shown here is derived from an EMBL/GenBank/DDBJ whole genome shotgun (WGS) entry which is preliminary data.</text>
</comment>